<dbReference type="Gene3D" id="3.30.70.60">
    <property type="match status" value="1"/>
</dbReference>
<dbReference type="STRING" id="889306.KP78_35260"/>
<reference evidence="3 4" key="1">
    <citation type="submission" date="2015-01" db="EMBL/GenBank/DDBJ databases">
        <title>Genome sequencing of Jeotgalibacillus soli.</title>
        <authorList>
            <person name="Goh K.M."/>
            <person name="Chan K.-G."/>
            <person name="Yaakop A.S."/>
            <person name="Ee R."/>
            <person name="Gan H.M."/>
            <person name="Chan C.S."/>
        </authorList>
    </citation>
    <scope>NUCLEOTIDE SEQUENCE [LARGE SCALE GENOMIC DNA]</scope>
    <source>
        <strain evidence="3 4">P9</strain>
    </source>
</reference>
<keyword evidence="2" id="KW-0812">Transmembrane</keyword>
<keyword evidence="2" id="KW-0472">Membrane</keyword>
<dbReference type="AlphaFoldDB" id="A0A0C2V6H0"/>
<evidence type="ECO:0000313" key="3">
    <source>
        <dbReference type="EMBL" id="KIL44562.1"/>
    </source>
</evidence>
<dbReference type="EMBL" id="JXRP01000019">
    <property type="protein sequence ID" value="KIL44562.1"/>
    <property type="molecule type" value="Genomic_DNA"/>
</dbReference>
<feature type="region of interest" description="Disordered" evidence="1">
    <location>
        <begin position="129"/>
        <end position="156"/>
    </location>
</feature>
<evidence type="ECO:0000313" key="4">
    <source>
        <dbReference type="Proteomes" id="UP000031938"/>
    </source>
</evidence>
<sequence length="238" mass="27292">MLNKLTKKQIAFIVLFSLLLFILLFFYLFVVRSVVTEAQLMEERVLDLETASEILRVTPITESEVDQENRRVYERKVPNERQVDQLLLAIQEAELISGVRIESITFNHYDGSIVDTGLTINNLLSGQSTEESDMIGNDGRTEEELEVPSSSPISNDIDMPEELKLITFSADIMAPNFNQAMQFLREIEKLERISRVDSLHFTQSTEDDRVFSDSEDESVFMNIQVTTFYYTEEDVAAP</sequence>
<name>A0A0C2V6H0_9BACL</name>
<keyword evidence="2" id="KW-1133">Transmembrane helix</keyword>
<dbReference type="InterPro" id="IPR014717">
    <property type="entry name" value="Transl_elong_EF1B/ribsomal_bS6"/>
</dbReference>
<accession>A0A0C2V6H0</accession>
<dbReference type="RefSeq" id="WP_235420965.1">
    <property type="nucleotide sequence ID" value="NZ_JXRP01000019.1"/>
</dbReference>
<gene>
    <name evidence="3" type="ORF">KP78_35260</name>
</gene>
<organism evidence="3 4">
    <name type="scientific">Jeotgalibacillus soli</name>
    <dbReference type="NCBI Taxonomy" id="889306"/>
    <lineage>
        <taxon>Bacteria</taxon>
        <taxon>Bacillati</taxon>
        <taxon>Bacillota</taxon>
        <taxon>Bacilli</taxon>
        <taxon>Bacillales</taxon>
        <taxon>Caryophanaceae</taxon>
        <taxon>Jeotgalibacillus</taxon>
    </lineage>
</organism>
<comment type="caution">
    <text evidence="3">The sequence shown here is derived from an EMBL/GenBank/DDBJ whole genome shotgun (WGS) entry which is preliminary data.</text>
</comment>
<feature type="transmembrane region" description="Helical" evidence="2">
    <location>
        <begin position="12"/>
        <end position="30"/>
    </location>
</feature>
<evidence type="ECO:0000256" key="1">
    <source>
        <dbReference type="SAM" id="MobiDB-lite"/>
    </source>
</evidence>
<proteinExistence type="predicted"/>
<protein>
    <submittedName>
        <fullName evidence="3">Uncharacterized protein</fullName>
    </submittedName>
</protein>
<evidence type="ECO:0000256" key="2">
    <source>
        <dbReference type="SAM" id="Phobius"/>
    </source>
</evidence>
<dbReference type="Proteomes" id="UP000031938">
    <property type="component" value="Unassembled WGS sequence"/>
</dbReference>
<keyword evidence="4" id="KW-1185">Reference proteome</keyword>
<dbReference type="PATRIC" id="fig|889306.3.peg.3543"/>